<dbReference type="AlphaFoldDB" id="A0A9P6G3D8"/>
<organism evidence="2 3">
    <name type="scientific">Lunasporangiospora selenospora</name>
    <dbReference type="NCBI Taxonomy" id="979761"/>
    <lineage>
        <taxon>Eukaryota</taxon>
        <taxon>Fungi</taxon>
        <taxon>Fungi incertae sedis</taxon>
        <taxon>Mucoromycota</taxon>
        <taxon>Mortierellomycotina</taxon>
        <taxon>Mortierellomycetes</taxon>
        <taxon>Mortierellales</taxon>
        <taxon>Mortierellaceae</taxon>
        <taxon>Lunasporangiospora</taxon>
    </lineage>
</organism>
<evidence type="ECO:0000313" key="3">
    <source>
        <dbReference type="Proteomes" id="UP000780801"/>
    </source>
</evidence>
<gene>
    <name evidence="2" type="ORF">BGW38_003623</name>
</gene>
<dbReference type="OrthoDB" id="2444920at2759"/>
<protein>
    <submittedName>
        <fullName evidence="2">Uncharacterized protein</fullName>
    </submittedName>
</protein>
<feature type="region of interest" description="Disordered" evidence="1">
    <location>
        <begin position="225"/>
        <end position="246"/>
    </location>
</feature>
<name>A0A9P6G3D8_9FUNG</name>
<dbReference type="Proteomes" id="UP000780801">
    <property type="component" value="Unassembled WGS sequence"/>
</dbReference>
<evidence type="ECO:0000313" key="2">
    <source>
        <dbReference type="EMBL" id="KAF9586498.1"/>
    </source>
</evidence>
<keyword evidence="3" id="KW-1185">Reference proteome</keyword>
<proteinExistence type="predicted"/>
<sequence>MHCILQRSEGDERINGYNMELLRFGRVNMDLQYNQGYGAKTYMCKYITKQAGPKQATIDAGPSSIAYDGPSEAYAQHFHYRSVGVVEAIMDICGCKMHGCSHNDVFLPTDLPDNRKRLLERNQLGGLPEAPSGTKNLPRYLQQEYDAFKVNNAKQYWEFVKMKYGLKGVAREAAVVTAKVGLREAYEQYSTNPAASSKTTTRIRQPEFPEAHVKLNSTKDMVSNENENEEFAGRSTSTPSDASSEKALNASKIMRKMQSSEYGDTSDSGRKADCLFMMRGVELSNIEIKHPDTCARELAIQNRKNIRLARCIQEAHTAYGVNDSSVLMADVYGFVGDFYQVKPMGDIAIAGKTTSTVVHLPRTSGALEEFLEDSSLAIIWNFMSYLEEQGPKIVRAKERFELIQEKAALANALSRPPRSSTPSPVNRIFQQSVNLTPSKKRTWTMSGMV</sequence>
<accession>A0A9P6G3D8</accession>
<evidence type="ECO:0000256" key="1">
    <source>
        <dbReference type="SAM" id="MobiDB-lite"/>
    </source>
</evidence>
<comment type="caution">
    <text evidence="2">The sequence shown here is derived from an EMBL/GenBank/DDBJ whole genome shotgun (WGS) entry which is preliminary data.</text>
</comment>
<reference evidence="2" key="1">
    <citation type="journal article" date="2020" name="Fungal Divers.">
        <title>Resolving the Mortierellaceae phylogeny through synthesis of multi-gene phylogenetics and phylogenomics.</title>
        <authorList>
            <person name="Vandepol N."/>
            <person name="Liber J."/>
            <person name="Desiro A."/>
            <person name="Na H."/>
            <person name="Kennedy M."/>
            <person name="Barry K."/>
            <person name="Grigoriev I.V."/>
            <person name="Miller A.N."/>
            <person name="O'Donnell K."/>
            <person name="Stajich J.E."/>
            <person name="Bonito G."/>
        </authorList>
    </citation>
    <scope>NUCLEOTIDE SEQUENCE</scope>
    <source>
        <strain evidence="2">KOD1015</strain>
    </source>
</reference>
<dbReference type="EMBL" id="JAABOA010000024">
    <property type="protein sequence ID" value="KAF9586498.1"/>
    <property type="molecule type" value="Genomic_DNA"/>
</dbReference>